<evidence type="ECO:0000259" key="1">
    <source>
        <dbReference type="Pfam" id="PF20296"/>
    </source>
</evidence>
<organism evidence="2 3">
    <name type="scientific">Sphingomonas agrestis</name>
    <dbReference type="NCBI Taxonomy" id="3080540"/>
    <lineage>
        <taxon>Bacteria</taxon>
        <taxon>Pseudomonadati</taxon>
        <taxon>Pseudomonadota</taxon>
        <taxon>Alphaproteobacteria</taxon>
        <taxon>Sphingomonadales</taxon>
        <taxon>Sphingomonadaceae</taxon>
        <taxon>Sphingomonas</taxon>
    </lineage>
</organism>
<dbReference type="InterPro" id="IPR046894">
    <property type="entry name" value="MTaX1"/>
</dbReference>
<protein>
    <recommendedName>
        <fullName evidence="1">Methylase-associated X1 domain-containing protein</fullName>
    </recommendedName>
</protein>
<reference evidence="2 3" key="1">
    <citation type="submission" date="2023-10" db="EMBL/GenBank/DDBJ databases">
        <title>Sphingomonas sp. HF-S4 16S ribosomal RNA gene Genome sequencing and assembly.</title>
        <authorList>
            <person name="Lee H."/>
        </authorList>
    </citation>
    <scope>NUCLEOTIDE SEQUENCE [LARGE SCALE GENOMIC DNA]</scope>
    <source>
        <strain evidence="2 3">HF-S4</strain>
    </source>
</reference>
<dbReference type="Pfam" id="PF20296">
    <property type="entry name" value="MTaX1"/>
    <property type="match status" value="1"/>
</dbReference>
<dbReference type="RefSeq" id="WP_317228381.1">
    <property type="nucleotide sequence ID" value="NZ_JAWJEJ010000002.1"/>
</dbReference>
<keyword evidence="3" id="KW-1185">Reference proteome</keyword>
<gene>
    <name evidence="2" type="ORF">RZN05_19685</name>
</gene>
<proteinExistence type="predicted"/>
<dbReference type="Proteomes" id="UP001273531">
    <property type="component" value="Unassembled WGS sequence"/>
</dbReference>
<evidence type="ECO:0000313" key="2">
    <source>
        <dbReference type="EMBL" id="MDV3459228.1"/>
    </source>
</evidence>
<dbReference type="EMBL" id="JAWJEJ010000002">
    <property type="protein sequence ID" value="MDV3459228.1"/>
    <property type="molecule type" value="Genomic_DNA"/>
</dbReference>
<sequence>MTMILGLRRYPVQRAARAPLVDFMLDALRASGCIILHAPDAGEAPFVITFETPAGERMGIIAYAFFANESPTKVNRPQDERSFQIKYGTDDKQLHTLYQDPLGLYTTLFLGIDTKEGFFVAADPEVHNPTRFFIRLEFKQRHADAILRDGWHAWERESRGRKDLQPGERLFSFETLVGGTRDSFLDLVRFERAAQGLSPGDRQLLAERPQLFTAVTPGASGASATLSGAAIHPLAAEFALEPGQILELIAGARRLKMAVRGWVAEEKLRDVLSRTKGVTDCERLDEEGGADLRLRWHGGPPLLVECKNVSRKTNAAGLARIDFQRTRASKTDPCSRYYAPTDFDIVAGCLHAVTEDWEFRYAVPWLLNPRPDCPGKLDNKVLIDERWTAEAGQAFKAAYARVGAA</sequence>
<accession>A0ABU3YCV9</accession>
<feature type="domain" description="Methylase-associated X1" evidence="1">
    <location>
        <begin position="60"/>
        <end position="187"/>
    </location>
</feature>
<comment type="caution">
    <text evidence="2">The sequence shown here is derived from an EMBL/GenBank/DDBJ whole genome shotgun (WGS) entry which is preliminary data.</text>
</comment>
<name>A0ABU3YCV9_9SPHN</name>
<evidence type="ECO:0000313" key="3">
    <source>
        <dbReference type="Proteomes" id="UP001273531"/>
    </source>
</evidence>